<evidence type="ECO:0000313" key="2">
    <source>
        <dbReference type="Proteomes" id="UP000308600"/>
    </source>
</evidence>
<accession>A0ACD3B5Z3</accession>
<organism evidence="1 2">
    <name type="scientific">Pluteus cervinus</name>
    <dbReference type="NCBI Taxonomy" id="181527"/>
    <lineage>
        <taxon>Eukaryota</taxon>
        <taxon>Fungi</taxon>
        <taxon>Dikarya</taxon>
        <taxon>Basidiomycota</taxon>
        <taxon>Agaricomycotina</taxon>
        <taxon>Agaricomycetes</taxon>
        <taxon>Agaricomycetidae</taxon>
        <taxon>Agaricales</taxon>
        <taxon>Pluteineae</taxon>
        <taxon>Pluteaceae</taxon>
        <taxon>Pluteus</taxon>
    </lineage>
</organism>
<proteinExistence type="predicted"/>
<gene>
    <name evidence="1" type="ORF">BDN72DRAFT_790795</name>
</gene>
<name>A0ACD3B5Z3_9AGAR</name>
<protein>
    <submittedName>
        <fullName evidence="1">Uncharacterized protein</fullName>
    </submittedName>
</protein>
<evidence type="ECO:0000313" key="1">
    <source>
        <dbReference type="EMBL" id="TFK73473.1"/>
    </source>
</evidence>
<dbReference type="Proteomes" id="UP000308600">
    <property type="component" value="Unassembled WGS sequence"/>
</dbReference>
<feature type="non-terminal residue" evidence="1">
    <location>
        <position position="250"/>
    </location>
</feature>
<reference evidence="1 2" key="1">
    <citation type="journal article" date="2019" name="Nat. Ecol. Evol.">
        <title>Megaphylogeny resolves global patterns of mushroom evolution.</title>
        <authorList>
            <person name="Varga T."/>
            <person name="Krizsan K."/>
            <person name="Foldi C."/>
            <person name="Dima B."/>
            <person name="Sanchez-Garcia M."/>
            <person name="Sanchez-Ramirez S."/>
            <person name="Szollosi G.J."/>
            <person name="Szarkandi J.G."/>
            <person name="Papp V."/>
            <person name="Albert L."/>
            <person name="Andreopoulos W."/>
            <person name="Angelini C."/>
            <person name="Antonin V."/>
            <person name="Barry K.W."/>
            <person name="Bougher N.L."/>
            <person name="Buchanan P."/>
            <person name="Buyck B."/>
            <person name="Bense V."/>
            <person name="Catcheside P."/>
            <person name="Chovatia M."/>
            <person name="Cooper J."/>
            <person name="Damon W."/>
            <person name="Desjardin D."/>
            <person name="Finy P."/>
            <person name="Geml J."/>
            <person name="Haridas S."/>
            <person name="Hughes K."/>
            <person name="Justo A."/>
            <person name="Karasinski D."/>
            <person name="Kautmanova I."/>
            <person name="Kiss B."/>
            <person name="Kocsube S."/>
            <person name="Kotiranta H."/>
            <person name="LaButti K.M."/>
            <person name="Lechner B.E."/>
            <person name="Liimatainen K."/>
            <person name="Lipzen A."/>
            <person name="Lukacs Z."/>
            <person name="Mihaltcheva S."/>
            <person name="Morgado L.N."/>
            <person name="Niskanen T."/>
            <person name="Noordeloos M.E."/>
            <person name="Ohm R.A."/>
            <person name="Ortiz-Santana B."/>
            <person name="Ovrebo C."/>
            <person name="Racz N."/>
            <person name="Riley R."/>
            <person name="Savchenko A."/>
            <person name="Shiryaev A."/>
            <person name="Soop K."/>
            <person name="Spirin V."/>
            <person name="Szebenyi C."/>
            <person name="Tomsovsky M."/>
            <person name="Tulloss R.E."/>
            <person name="Uehling J."/>
            <person name="Grigoriev I.V."/>
            <person name="Vagvolgyi C."/>
            <person name="Papp T."/>
            <person name="Martin F.M."/>
            <person name="Miettinen O."/>
            <person name="Hibbett D.S."/>
            <person name="Nagy L.G."/>
        </authorList>
    </citation>
    <scope>NUCLEOTIDE SEQUENCE [LARGE SCALE GENOMIC DNA]</scope>
    <source>
        <strain evidence="1 2">NL-1719</strain>
    </source>
</reference>
<dbReference type="EMBL" id="ML208275">
    <property type="protein sequence ID" value="TFK73473.1"/>
    <property type="molecule type" value="Genomic_DNA"/>
</dbReference>
<keyword evidence="2" id="KW-1185">Reference proteome</keyword>
<sequence length="250" mass="28720">MLPLLLPEALGFVPQLLLDDIINIANEAVTVGVNGMETFLLKWAEERTKRLADQSKDSSQSEEWDSIQEIEQGLVAFQTLLNYHTDIALDFFEAWSLRNIFAIPPNLPIVLPHQKGLDLTVDPEKEKRLMNELDELREQIMVQRYLQRHVQRALSVARAKRRRAQENYNHLSNLLTPSHLTTFKQLAPQFMTMYKQIAELPAAVNPEETAEEEAKALTQLKMQLTDPGKRMWETSKAGYVNWAVGQLKSR</sequence>